<dbReference type="InterPro" id="IPR011009">
    <property type="entry name" value="Kinase-like_dom_sf"/>
</dbReference>
<dbReference type="Pfam" id="PF17667">
    <property type="entry name" value="Pkinase_fungal"/>
    <property type="match status" value="1"/>
</dbReference>
<dbReference type="PANTHER" id="PTHR38248">
    <property type="entry name" value="FUNK1 6"/>
    <property type="match status" value="1"/>
</dbReference>
<keyword evidence="4" id="KW-1185">Reference proteome</keyword>
<dbReference type="SUPFAM" id="SSF56112">
    <property type="entry name" value="Protein kinase-like (PK-like)"/>
    <property type="match status" value="1"/>
</dbReference>
<dbReference type="AlphaFoldDB" id="A0A3N4LAP0"/>
<dbReference type="InterPro" id="IPR040976">
    <property type="entry name" value="Pkinase_fungal"/>
</dbReference>
<name>A0A3N4LAP0_9PEZI</name>
<reference evidence="3 4" key="1">
    <citation type="journal article" date="2018" name="Nat. Ecol. Evol.">
        <title>Pezizomycetes genomes reveal the molecular basis of ectomycorrhizal truffle lifestyle.</title>
        <authorList>
            <person name="Murat C."/>
            <person name="Payen T."/>
            <person name="Noel B."/>
            <person name="Kuo A."/>
            <person name="Morin E."/>
            <person name="Chen J."/>
            <person name="Kohler A."/>
            <person name="Krizsan K."/>
            <person name="Balestrini R."/>
            <person name="Da Silva C."/>
            <person name="Montanini B."/>
            <person name="Hainaut M."/>
            <person name="Levati E."/>
            <person name="Barry K.W."/>
            <person name="Belfiori B."/>
            <person name="Cichocki N."/>
            <person name="Clum A."/>
            <person name="Dockter R.B."/>
            <person name="Fauchery L."/>
            <person name="Guy J."/>
            <person name="Iotti M."/>
            <person name="Le Tacon F."/>
            <person name="Lindquist E.A."/>
            <person name="Lipzen A."/>
            <person name="Malagnac F."/>
            <person name="Mello A."/>
            <person name="Molinier V."/>
            <person name="Miyauchi S."/>
            <person name="Poulain J."/>
            <person name="Riccioni C."/>
            <person name="Rubini A."/>
            <person name="Sitrit Y."/>
            <person name="Splivallo R."/>
            <person name="Traeger S."/>
            <person name="Wang M."/>
            <person name="Zifcakova L."/>
            <person name="Wipf D."/>
            <person name="Zambonelli A."/>
            <person name="Paolocci F."/>
            <person name="Nowrousian M."/>
            <person name="Ottonello S."/>
            <person name="Baldrian P."/>
            <person name="Spatafora J.W."/>
            <person name="Henrissat B."/>
            <person name="Nagy L.G."/>
            <person name="Aury J.M."/>
            <person name="Wincker P."/>
            <person name="Grigoriev I.V."/>
            <person name="Bonfante P."/>
            <person name="Martin F.M."/>
        </authorList>
    </citation>
    <scope>NUCLEOTIDE SEQUENCE [LARGE SCALE GENOMIC DNA]</scope>
    <source>
        <strain evidence="3 4">ATCC MYA-4762</strain>
    </source>
</reference>
<protein>
    <recommendedName>
        <fullName evidence="2">Fungal-type protein kinase domain-containing protein</fullName>
    </recommendedName>
</protein>
<feature type="domain" description="Fungal-type protein kinase" evidence="2">
    <location>
        <begin position="304"/>
        <end position="811"/>
    </location>
</feature>
<dbReference type="Gene3D" id="1.10.510.10">
    <property type="entry name" value="Transferase(Phosphotransferase) domain 1"/>
    <property type="match status" value="1"/>
</dbReference>
<feature type="region of interest" description="Disordered" evidence="1">
    <location>
        <begin position="129"/>
        <end position="154"/>
    </location>
</feature>
<dbReference type="PANTHER" id="PTHR38248:SF2">
    <property type="entry name" value="FUNK1 11"/>
    <property type="match status" value="1"/>
</dbReference>
<sequence>MPSSATVALSILPLYVELRSQLSLDASSLEETDHFSTAMGLIGAASNSFSTTFELQSFLRKVGGFNQSLNDRILNLSPDIIVRDPDVIRAWAELLSLRKLPHPQLEYSEAVIWSAVDHLVSIATSASQRSTPTDHLSGSTATCSPITPRKHPPQLQDDTPVHANSALPFNTRAQTHAQVDPYLRTELRDTVLKDVRGFATFFDGITEAEWTCAVSCPPICACQWPEPVYNNRALEVDPVPTPQVPHFPSNKNPSESSVLDWFASFNEVFLSPRGFYPSPTRALSHSNSSSKRQCDLFLAKPIASPDGTHGWHDVLVPAELKASPSADCTSDTIIQLASYVREVFGAQFNRRFVHAFTICGPYFRCYLFDRAGVSISQRLCITKNDRTQALLARILAGYMYMSAQELGFDTNYLYPENTDPDGPVSCMPTLLAPNPKYLRFGGRKFRLIKTLFHRAVIVSRGTLCWLAQDVLSGEECVIKDSWRASWRTSEGRLLQLAGDRGVLGITQPVVYGDVKIASNVGDNYQVDSIDSLRSGLSYSSAIRVILPMKPADGLYFLSSTKCVPVNAEATGSAKRRSGDPLGSENRKAAKPNSNSENRKAAKPNSISQSKTSSTQTRTTGASKSSRSSKANSYNSRSATKSEWSQACRQPISTAVTPGTTTEYSTLVDPSCPPGGFMQLTHSVIVTSLVGERIEKFGSIRELLEAYRDAIRCHQSLIELGRILHRDISPNNVMIHRSQFRSHPPSPRGFLIDLDLAKELPPNIAPPTTPSSLRRRTGTMFFMAIEILKGTAPRHTWRHDLESFLYVLIWICVCCPEDSNANSCTLLEACWSAKGAAESKFMQISHEGEWEKLMGYFAPSMRERMPKVARRIRDELFPVVQGGRGVDIGTGSDMGAVYEAILVVLEDEIASLRNGE</sequence>
<feature type="compositionally biased region" description="Polar residues" evidence="1">
    <location>
        <begin position="129"/>
        <end position="145"/>
    </location>
</feature>
<evidence type="ECO:0000313" key="3">
    <source>
        <dbReference type="EMBL" id="RPB19923.1"/>
    </source>
</evidence>
<organism evidence="3 4">
    <name type="scientific">Terfezia boudieri ATCC MYA-4762</name>
    <dbReference type="NCBI Taxonomy" id="1051890"/>
    <lineage>
        <taxon>Eukaryota</taxon>
        <taxon>Fungi</taxon>
        <taxon>Dikarya</taxon>
        <taxon>Ascomycota</taxon>
        <taxon>Pezizomycotina</taxon>
        <taxon>Pezizomycetes</taxon>
        <taxon>Pezizales</taxon>
        <taxon>Pezizaceae</taxon>
        <taxon>Terfezia</taxon>
    </lineage>
</organism>
<feature type="compositionally biased region" description="Low complexity" evidence="1">
    <location>
        <begin position="605"/>
        <end position="637"/>
    </location>
</feature>
<dbReference type="Proteomes" id="UP000267821">
    <property type="component" value="Unassembled WGS sequence"/>
</dbReference>
<proteinExistence type="predicted"/>
<dbReference type="EMBL" id="ML121581">
    <property type="protein sequence ID" value="RPB19923.1"/>
    <property type="molecule type" value="Genomic_DNA"/>
</dbReference>
<evidence type="ECO:0000259" key="2">
    <source>
        <dbReference type="Pfam" id="PF17667"/>
    </source>
</evidence>
<evidence type="ECO:0000313" key="4">
    <source>
        <dbReference type="Proteomes" id="UP000267821"/>
    </source>
</evidence>
<gene>
    <name evidence="3" type="ORF">L211DRAFT_813755</name>
</gene>
<feature type="region of interest" description="Disordered" evidence="1">
    <location>
        <begin position="568"/>
        <end position="646"/>
    </location>
</feature>
<accession>A0A3N4LAP0</accession>
<dbReference type="OrthoDB" id="5584477at2759"/>
<dbReference type="InParanoid" id="A0A3N4LAP0"/>
<evidence type="ECO:0000256" key="1">
    <source>
        <dbReference type="SAM" id="MobiDB-lite"/>
    </source>
</evidence>